<keyword evidence="8 12" id="KW-1133">Transmembrane helix</keyword>
<dbReference type="Pfam" id="PF03901">
    <property type="entry name" value="Glyco_transf_22"/>
    <property type="match status" value="1"/>
</dbReference>
<evidence type="ECO:0000256" key="2">
    <source>
        <dbReference type="ARBA" id="ARBA00004922"/>
    </source>
</evidence>
<evidence type="ECO:0000256" key="8">
    <source>
        <dbReference type="ARBA" id="ARBA00022989"/>
    </source>
</evidence>
<dbReference type="OrthoDB" id="19039at2759"/>
<evidence type="ECO:0000256" key="6">
    <source>
        <dbReference type="ARBA" id="ARBA00022692"/>
    </source>
</evidence>
<feature type="non-terminal residue" evidence="13">
    <location>
        <position position="1"/>
    </location>
</feature>
<dbReference type="InterPro" id="IPR005599">
    <property type="entry name" value="GPI_mannosylTrfase"/>
</dbReference>
<proteinExistence type="inferred from homology"/>
<evidence type="ECO:0000256" key="5">
    <source>
        <dbReference type="ARBA" id="ARBA00022679"/>
    </source>
</evidence>
<evidence type="ECO:0000256" key="12">
    <source>
        <dbReference type="RuleBase" id="RU363075"/>
    </source>
</evidence>
<keyword evidence="7 12" id="KW-0256">Endoplasmic reticulum</keyword>
<dbReference type="PANTHER" id="PTHR22760:SF1">
    <property type="entry name" value="DOL-P-MAN:MAN(7)GLCNAC(2)-PP-DOL ALPHA-1,6-MANNOSYLTRANSFERASE"/>
    <property type="match status" value="1"/>
</dbReference>
<feature type="transmembrane region" description="Helical" evidence="12">
    <location>
        <begin position="88"/>
        <end position="109"/>
    </location>
</feature>
<keyword evidence="14" id="KW-1185">Reference proteome</keyword>
<feature type="transmembrane region" description="Helical" evidence="12">
    <location>
        <begin position="61"/>
        <end position="82"/>
    </location>
</feature>
<dbReference type="AlphaFoldDB" id="A0A1X2GES5"/>
<comment type="similarity">
    <text evidence="3 12">Belongs to the glycosyltransferase 22 family.</text>
</comment>
<feature type="transmembrane region" description="Helical" evidence="12">
    <location>
        <begin position="293"/>
        <end position="311"/>
    </location>
</feature>
<feature type="transmembrane region" description="Helical" evidence="12">
    <location>
        <begin position="121"/>
        <end position="140"/>
    </location>
</feature>
<evidence type="ECO:0000256" key="3">
    <source>
        <dbReference type="ARBA" id="ARBA00007063"/>
    </source>
</evidence>
<dbReference type="Proteomes" id="UP000242146">
    <property type="component" value="Unassembled WGS sequence"/>
</dbReference>
<reference evidence="13 14" key="1">
    <citation type="submission" date="2016-07" db="EMBL/GenBank/DDBJ databases">
        <title>Pervasive Adenine N6-methylation of Active Genes in Fungi.</title>
        <authorList>
            <consortium name="DOE Joint Genome Institute"/>
            <person name="Mondo S.J."/>
            <person name="Dannebaum R.O."/>
            <person name="Kuo R.C."/>
            <person name="Labutti K."/>
            <person name="Haridas S."/>
            <person name="Kuo A."/>
            <person name="Salamov A."/>
            <person name="Ahrendt S.R."/>
            <person name="Lipzen A."/>
            <person name="Sullivan W."/>
            <person name="Andreopoulos W.B."/>
            <person name="Clum A."/>
            <person name="Lindquist E."/>
            <person name="Daum C."/>
            <person name="Ramamoorthy G.K."/>
            <person name="Gryganskyi A."/>
            <person name="Culley D."/>
            <person name="Magnuson J.K."/>
            <person name="James T.Y."/>
            <person name="O'Malley M.A."/>
            <person name="Stajich J.E."/>
            <person name="Spatafora J.W."/>
            <person name="Visel A."/>
            <person name="Grigoriev I.V."/>
        </authorList>
    </citation>
    <scope>NUCLEOTIDE SEQUENCE [LARGE SCALE GENOMIC DNA]</scope>
    <source>
        <strain evidence="13 14">NRRL 3301</strain>
    </source>
</reference>
<feature type="transmembrane region" description="Helical" evidence="12">
    <location>
        <begin position="318"/>
        <end position="338"/>
    </location>
</feature>
<gene>
    <name evidence="13" type="ORF">DM01DRAFT_1259294</name>
</gene>
<comment type="function">
    <text evidence="10">Mannosyltransferase that operates in the biosynthetic pathway of dolichol-linked oligosaccharides, the glycan precursors employed in protein asparagine (N)-glycosylation. The assembly of dolichol-linked oligosaccharides begins on the cytosolic side of the endoplasmic reticulum membrane and finishes in its lumen. The sequential addition of sugars to dolichol pyrophosphate produces dolichol-linked oligosaccharides containing fourteen sugars, including two GlcNAcs, nine mannoses and three glucoses. Once assembled, the oligosaccharide is transferred from the lipid to nascent proteins by oligosaccharyltransferases. In the lumen of the endoplasmic reticulum, adds the eighth mannose residue in an alpha-1,6 linkage onto Man(7)GlcNAc(2)-PP-dolichol to produce Man(8)GlcNAc(2)-PP-dolichol.</text>
</comment>
<evidence type="ECO:0000256" key="1">
    <source>
        <dbReference type="ARBA" id="ARBA00004477"/>
    </source>
</evidence>
<comment type="subcellular location">
    <subcellularLocation>
        <location evidence="1 12">Endoplasmic reticulum membrane</location>
        <topology evidence="1 12">Multi-pass membrane protein</topology>
    </subcellularLocation>
</comment>
<accession>A0A1X2GES5</accession>
<keyword evidence="9 12" id="KW-0472">Membrane</keyword>
<keyword evidence="5" id="KW-0808">Transferase</keyword>
<dbReference type="STRING" id="101127.A0A1X2GES5"/>
<name>A0A1X2GES5_9FUNG</name>
<keyword evidence="6 12" id="KW-0812">Transmembrane</keyword>
<feature type="transmembrane region" description="Helical" evidence="12">
    <location>
        <begin position="146"/>
        <end position="164"/>
    </location>
</feature>
<evidence type="ECO:0000256" key="10">
    <source>
        <dbReference type="ARBA" id="ARBA00044721"/>
    </source>
</evidence>
<feature type="transmembrane region" description="Helical" evidence="12">
    <location>
        <begin position="6"/>
        <end position="23"/>
    </location>
</feature>
<dbReference type="EMBL" id="MCGT01000019">
    <property type="protein sequence ID" value="ORX52044.1"/>
    <property type="molecule type" value="Genomic_DNA"/>
</dbReference>
<dbReference type="GO" id="GO:0005789">
    <property type="term" value="C:endoplasmic reticulum membrane"/>
    <property type="evidence" value="ECO:0007669"/>
    <property type="project" value="UniProtKB-SubCell"/>
</dbReference>
<feature type="transmembrane region" description="Helical" evidence="12">
    <location>
        <begin position="176"/>
        <end position="201"/>
    </location>
</feature>
<comment type="caution">
    <text evidence="13">The sequence shown here is derived from an EMBL/GenBank/DDBJ whole genome shotgun (WGS) entry which is preliminary data.</text>
</comment>
<organism evidence="13 14">
    <name type="scientific">Hesseltinella vesiculosa</name>
    <dbReference type="NCBI Taxonomy" id="101127"/>
    <lineage>
        <taxon>Eukaryota</taxon>
        <taxon>Fungi</taxon>
        <taxon>Fungi incertae sedis</taxon>
        <taxon>Mucoromycota</taxon>
        <taxon>Mucoromycotina</taxon>
        <taxon>Mucoromycetes</taxon>
        <taxon>Mucorales</taxon>
        <taxon>Cunninghamellaceae</taxon>
        <taxon>Hesseltinella</taxon>
    </lineage>
</organism>
<dbReference type="GO" id="GO:0006487">
    <property type="term" value="P:protein N-linked glycosylation"/>
    <property type="evidence" value="ECO:0007669"/>
    <property type="project" value="TreeGrafter"/>
</dbReference>
<dbReference type="EC" id="2.4.1.-" evidence="12"/>
<sequence>KVYMKLLIVVYILLVAYCLLCPFTKVEESFNLQACHDMLHHFLDLDQYDHLEFPGVVPRTFLGALIVSSLAKPVIWCLSHWIEPPMALVEQCVVRCVLGALVVGSLVPWHQSIQLLFGRRAAMWSVILTCCQFHFCFWSTRTLPNMFALPLVMLGLSHWVRSIASQAERAHHQQRMIDYLAIAGIIFRFEAGVLLMVLLFYQVVIYRTLSAKVAIPRLILTSTLALACTVMVDSWFWQRWVWPEGEGFYFNAVLNKSHEWGTLPWYGYVALFLPRVLLTAYPRSLVAWITVPHARPLLLPCWTFIALFSLLPHKEWRFIIYMVPVLTSVAGAVTAQQWNPSRSNGGLAKNKQIVLRLLLCGELLCSLAIAWIMVYVSSWNYPGGHALAQLHALVPRDEAPVRVHLDVKTAMTGAARFGQWHQEPTWLYSKDESHTTLD</sequence>
<evidence type="ECO:0000256" key="9">
    <source>
        <dbReference type="ARBA" id="ARBA00023136"/>
    </source>
</evidence>
<feature type="transmembrane region" description="Helical" evidence="12">
    <location>
        <begin position="353"/>
        <end position="376"/>
    </location>
</feature>
<protein>
    <recommendedName>
        <fullName evidence="12">Mannosyltransferase</fullName>
        <ecNumber evidence="12">2.4.1.-</ecNumber>
    </recommendedName>
</protein>
<dbReference type="GO" id="GO:0052917">
    <property type="term" value="F:dol-P-Man:Man(7)GlcNAc(2)-PP-Dol alpha-1,6-mannosyltransferase activity"/>
    <property type="evidence" value="ECO:0007669"/>
    <property type="project" value="UniProtKB-EC"/>
</dbReference>
<keyword evidence="4 12" id="KW-0328">Glycosyltransferase</keyword>
<evidence type="ECO:0000256" key="4">
    <source>
        <dbReference type="ARBA" id="ARBA00022676"/>
    </source>
</evidence>
<comment type="catalytic activity">
    <reaction evidence="11">
        <text>an alpha-D-Man-(1-&gt;2)-alpha-D-Man-(1-&gt;2)-alpha-D-Man-(1-&gt;3)-[alpha-D-Man-(1-&gt;2)-alpha-D-Man-(1-&gt;3)-alpha-D-Man-(1-&gt;6)]-beta-D-Man-(1-&gt;4)-beta-D-GlcNAc-(1-&gt;4)-alpha-D-GlcNAc-diphospho-di-trans,poly-cis-dolichol + a di-trans,poly-cis-dolichyl beta-D-mannosyl phosphate = an alpha-D-Man-(1-&gt;2)-alpha-D-Man-(1-&gt;2)-alpha-D-Man-(1-&gt;3)-[alpha-D-Man-(1-&gt;2)-alpha-D-Man-(1-&gt;3)-[alpha-D-Man-(1-&gt;6)]-alpha-D-Man-(1-&gt;6)]-beta-D-Man-(1-&gt;4)-beta-D-GlcNAc-(1-&gt;4)-alpha-D-GlcNAc-diphospho-di-trans,poly-cis-dolichol + a di-trans,poly-cis-dolichyl phosphate + H(+)</text>
        <dbReference type="Rhea" id="RHEA:29535"/>
        <dbReference type="Rhea" id="RHEA-COMP:19498"/>
        <dbReference type="Rhea" id="RHEA-COMP:19501"/>
        <dbReference type="Rhea" id="RHEA-COMP:19518"/>
        <dbReference type="Rhea" id="RHEA-COMP:19519"/>
        <dbReference type="ChEBI" id="CHEBI:15378"/>
        <dbReference type="ChEBI" id="CHEBI:57683"/>
        <dbReference type="ChEBI" id="CHEBI:58211"/>
        <dbReference type="ChEBI" id="CHEBI:132517"/>
        <dbReference type="ChEBI" id="CHEBI:132519"/>
        <dbReference type="EC" id="2.4.1.260"/>
    </reaction>
    <physiologicalReaction direction="left-to-right" evidence="11">
        <dbReference type="Rhea" id="RHEA:29536"/>
    </physiologicalReaction>
</comment>
<evidence type="ECO:0000313" key="14">
    <source>
        <dbReference type="Proteomes" id="UP000242146"/>
    </source>
</evidence>
<feature type="non-terminal residue" evidence="13">
    <location>
        <position position="438"/>
    </location>
</feature>
<evidence type="ECO:0000256" key="7">
    <source>
        <dbReference type="ARBA" id="ARBA00022824"/>
    </source>
</evidence>
<dbReference type="PANTHER" id="PTHR22760">
    <property type="entry name" value="GLYCOSYLTRANSFERASE"/>
    <property type="match status" value="1"/>
</dbReference>
<feature type="transmembrane region" description="Helical" evidence="12">
    <location>
        <begin position="263"/>
        <end position="281"/>
    </location>
</feature>
<feature type="transmembrane region" description="Helical" evidence="12">
    <location>
        <begin position="213"/>
        <end position="232"/>
    </location>
</feature>
<evidence type="ECO:0000313" key="13">
    <source>
        <dbReference type="EMBL" id="ORX52044.1"/>
    </source>
</evidence>
<evidence type="ECO:0000256" key="11">
    <source>
        <dbReference type="ARBA" id="ARBA00048899"/>
    </source>
</evidence>
<dbReference type="UniPathway" id="UPA00378"/>
<comment type="pathway">
    <text evidence="2">Protein modification; protein glycosylation.</text>
</comment>